<dbReference type="InterPro" id="IPR046341">
    <property type="entry name" value="SET_dom_sf"/>
</dbReference>
<dbReference type="Proteomes" id="UP001054945">
    <property type="component" value="Unassembled WGS sequence"/>
</dbReference>
<accession>A0AAV4RRU8</accession>
<protein>
    <recommendedName>
        <fullName evidence="1">SET domain-containing protein</fullName>
    </recommendedName>
</protein>
<dbReference type="PANTHER" id="PTHR12197">
    <property type="entry name" value="HISTONE-LYSINE N-METHYLTRANSFERASE SMYD"/>
    <property type="match status" value="1"/>
</dbReference>
<dbReference type="SUPFAM" id="SSF82199">
    <property type="entry name" value="SET domain"/>
    <property type="match status" value="1"/>
</dbReference>
<dbReference type="AlphaFoldDB" id="A0AAV4RRU8"/>
<dbReference type="GO" id="GO:0008276">
    <property type="term" value="F:protein methyltransferase activity"/>
    <property type="evidence" value="ECO:0007669"/>
    <property type="project" value="UniProtKB-ARBA"/>
</dbReference>
<feature type="domain" description="SET" evidence="1">
    <location>
        <begin position="57"/>
        <end position="94"/>
    </location>
</feature>
<gene>
    <name evidence="2" type="ORF">CEXT_597681</name>
</gene>
<name>A0AAV4RRU8_CAEEX</name>
<dbReference type="Gene3D" id="2.170.270.10">
    <property type="entry name" value="SET domain"/>
    <property type="match status" value="1"/>
</dbReference>
<dbReference type="InterPro" id="IPR001214">
    <property type="entry name" value="SET_dom"/>
</dbReference>
<evidence type="ECO:0000259" key="1">
    <source>
        <dbReference type="Pfam" id="PF00856"/>
    </source>
</evidence>
<dbReference type="Pfam" id="PF00856">
    <property type="entry name" value="SET"/>
    <property type="match status" value="1"/>
</dbReference>
<dbReference type="GO" id="GO:0008170">
    <property type="term" value="F:N-methyltransferase activity"/>
    <property type="evidence" value="ECO:0007669"/>
    <property type="project" value="UniProtKB-ARBA"/>
</dbReference>
<organism evidence="2 3">
    <name type="scientific">Caerostris extrusa</name>
    <name type="common">Bark spider</name>
    <name type="synonym">Caerostris bankana</name>
    <dbReference type="NCBI Taxonomy" id="172846"/>
    <lineage>
        <taxon>Eukaryota</taxon>
        <taxon>Metazoa</taxon>
        <taxon>Ecdysozoa</taxon>
        <taxon>Arthropoda</taxon>
        <taxon>Chelicerata</taxon>
        <taxon>Arachnida</taxon>
        <taxon>Araneae</taxon>
        <taxon>Araneomorphae</taxon>
        <taxon>Entelegynae</taxon>
        <taxon>Araneoidea</taxon>
        <taxon>Araneidae</taxon>
        <taxon>Caerostris</taxon>
    </lineage>
</organism>
<sequence>MERIHHKNIQICLERYIGKDNVPDEETLLTIVRKVSCNNFTFGSKKPVIRALFIGASKFDHSCVPNANMNFQGNTIEFRAIKMISVSEKITHSYCPMFSHFSAAELHDIMKNSFGEACYCNDCSQPFGTSTLTKSTKSRPCC</sequence>
<reference evidence="2 3" key="1">
    <citation type="submission" date="2021-06" db="EMBL/GenBank/DDBJ databases">
        <title>Caerostris extrusa draft genome.</title>
        <authorList>
            <person name="Kono N."/>
            <person name="Arakawa K."/>
        </authorList>
    </citation>
    <scope>NUCLEOTIDE SEQUENCE [LARGE SCALE GENOMIC DNA]</scope>
</reference>
<evidence type="ECO:0000313" key="2">
    <source>
        <dbReference type="EMBL" id="GIY23162.1"/>
    </source>
</evidence>
<dbReference type="GO" id="GO:0008757">
    <property type="term" value="F:S-adenosylmethionine-dependent methyltransferase activity"/>
    <property type="evidence" value="ECO:0007669"/>
    <property type="project" value="UniProtKB-ARBA"/>
</dbReference>
<evidence type="ECO:0000313" key="3">
    <source>
        <dbReference type="Proteomes" id="UP001054945"/>
    </source>
</evidence>
<dbReference type="EMBL" id="BPLR01008240">
    <property type="protein sequence ID" value="GIY23162.1"/>
    <property type="molecule type" value="Genomic_DNA"/>
</dbReference>
<proteinExistence type="predicted"/>
<dbReference type="InterPro" id="IPR050869">
    <property type="entry name" value="H3K4_H4K5_MeTrfase"/>
</dbReference>
<dbReference type="PANTHER" id="PTHR12197:SF251">
    <property type="entry name" value="EG:BACR7C10.4 PROTEIN"/>
    <property type="match status" value="1"/>
</dbReference>
<comment type="caution">
    <text evidence="2">The sequence shown here is derived from an EMBL/GenBank/DDBJ whole genome shotgun (WGS) entry which is preliminary data.</text>
</comment>
<dbReference type="GO" id="GO:0005634">
    <property type="term" value="C:nucleus"/>
    <property type="evidence" value="ECO:0007669"/>
    <property type="project" value="TreeGrafter"/>
</dbReference>
<keyword evidence="3" id="KW-1185">Reference proteome</keyword>